<proteinExistence type="inferred from homology"/>
<evidence type="ECO:0000256" key="1">
    <source>
        <dbReference type="ARBA" id="ARBA00002074"/>
    </source>
</evidence>
<dbReference type="InterPro" id="IPR044974">
    <property type="entry name" value="Disease_R_plants"/>
</dbReference>
<dbReference type="InterPro" id="IPR002182">
    <property type="entry name" value="NB-ARC"/>
</dbReference>
<dbReference type="AlphaFoldDB" id="A0ABD1SLC0"/>
<organism evidence="13 14">
    <name type="scientific">Forsythia ovata</name>
    <dbReference type="NCBI Taxonomy" id="205694"/>
    <lineage>
        <taxon>Eukaryota</taxon>
        <taxon>Viridiplantae</taxon>
        <taxon>Streptophyta</taxon>
        <taxon>Embryophyta</taxon>
        <taxon>Tracheophyta</taxon>
        <taxon>Spermatophyta</taxon>
        <taxon>Magnoliopsida</taxon>
        <taxon>eudicotyledons</taxon>
        <taxon>Gunneridae</taxon>
        <taxon>Pentapetalae</taxon>
        <taxon>asterids</taxon>
        <taxon>lamiids</taxon>
        <taxon>Lamiales</taxon>
        <taxon>Oleaceae</taxon>
        <taxon>Forsythieae</taxon>
        <taxon>Forsythia</taxon>
    </lineage>
</organism>
<keyword evidence="14" id="KW-1185">Reference proteome</keyword>
<evidence type="ECO:0000256" key="8">
    <source>
        <dbReference type="ARBA" id="ARBA00022741"/>
    </source>
</evidence>
<dbReference type="PANTHER" id="PTHR23155:SF1152">
    <property type="entry name" value="AAA+ ATPASE DOMAIN-CONTAINING PROTEIN"/>
    <property type="match status" value="1"/>
</dbReference>
<sequence length="1163" mass="132681">MDLSIQSLDDSSSEQGDELGYRVARFISIPLEYISYMSEYMLESPVIYTSQSLETLPKPRNLKDLDETRKLFQELISDELKLFFKVPNQQIMSNSTHTLNANQVVAFINFLLLMVEAIIWLDPDFIACIKGSVEILRTELGFLIAFLGDTAMHLQPAKNILIDIEAVVNEVGSFFYSFLFTGSVFMMIHEEEETNSAITGMEAVLNEVRSFLQTTSELEETNNSMTDIKPLVNEVGSFLVPEIGILDLTLSDLLLKFELLKTKIKEHCITVSTMPSDMAPNTSLVSLFIVESVLDDLMHLINNNSDRIVGVDDQIVMLHEELMLLGSSVTNIAVQQEAEHEELLIRTRDIAYEIEYVINSTPHVWYLTLRLPQLFEKIQLIRMSIHEIKNKIETAGMPEVAKYPVGQVSSQSKEPLIKEDIVVGFDNVAIEIADQLVRGTEQLQIISIFGMPGLGKTTLANKVYNSPSVVKHFYARARCVVSQRYNKKDILIAILSSINNLKKEKIVIMDNESLAENLYKSLIGRRYLVVMDDIWDIEVWDDLKRYFPDDRIGSRILFTTRNKEVGLKGVTNALPFLTKDECWELLQRKVFQDKNCPQELVDIGKQIATNCDGLPLAVVVIAGVLANMEKKEHLWQKVARNLSLHIFQTLDKSNQIFELSYKYLPLHLRPCFLYFGAFEEDKDIPVRKLISLWVAEGFVKKEELKSLEDVALGYLMKLIDRSLILVAKRRFDGGVKTCKIHDLLREMCLRIAEENNFLKVVKLYDDPPQFLSQVSKNQRHHCLSIDYGLSPICSLPFGLHVRSLLCAFAKSTSVPGSLKILRVLDLYHDPDVFDGIGFEHLIHLRYLAITIEVDILPSMESFHKLEYLYVDNTSAVEIPDVLLIMVSLRQMHFMGRAYISASLCRQATKDESFQINSNLHSISVLLIRSKKDVKVLKCFPNLRRLKVEFKSSFNYSFDLLNQLESLKFSNYKRCSNLINLPSNLKKLTLVGVHVSPEQMEIVGKLQYLEVLKLQEVDFEGEQWDTSEGEFPQLKCLKLNQVEIAEWNTSRDHFPRLQRLVLELCYLLKMIPPSLGDIPTLDMIEVHGCAKAIIKSAKKIQEEQEENGNEELQVSKLCLTNLEECMATFPPWFTTQVNLDAVTVHQQLNPSTICPKSMSITASL</sequence>
<dbReference type="GO" id="GO:0009626">
    <property type="term" value="P:plant-type hypersensitive response"/>
    <property type="evidence" value="ECO:0007669"/>
    <property type="project" value="UniProtKB-KW"/>
</dbReference>
<keyword evidence="7" id="KW-0677">Repeat</keyword>
<dbReference type="GO" id="GO:0005524">
    <property type="term" value="F:ATP binding"/>
    <property type="evidence" value="ECO:0007669"/>
    <property type="project" value="UniProtKB-KW"/>
</dbReference>
<dbReference type="SUPFAM" id="SSF52058">
    <property type="entry name" value="L domain-like"/>
    <property type="match status" value="1"/>
</dbReference>
<evidence type="ECO:0000259" key="12">
    <source>
        <dbReference type="Pfam" id="PF23559"/>
    </source>
</evidence>
<evidence type="ECO:0000313" key="13">
    <source>
        <dbReference type="EMBL" id="KAL2501530.1"/>
    </source>
</evidence>
<dbReference type="PRINTS" id="PR00364">
    <property type="entry name" value="DISEASERSIST"/>
</dbReference>
<dbReference type="InterPro" id="IPR032675">
    <property type="entry name" value="LRR_dom_sf"/>
</dbReference>
<dbReference type="FunFam" id="3.40.50.300:FF:001091">
    <property type="entry name" value="Probable disease resistance protein At1g61300"/>
    <property type="match status" value="1"/>
</dbReference>
<name>A0ABD1SLC0_9LAMI</name>
<dbReference type="CDD" id="cd14798">
    <property type="entry name" value="RX-CC_like"/>
    <property type="match status" value="1"/>
</dbReference>
<keyword evidence="5" id="KW-0433">Leucine-rich repeat</keyword>
<dbReference type="FunFam" id="1.10.10.10:FF:000322">
    <property type="entry name" value="Probable disease resistance protein At1g63360"/>
    <property type="match status" value="1"/>
</dbReference>
<gene>
    <name evidence="13" type="ORF">Fot_35378</name>
</gene>
<keyword evidence="8" id="KW-0547">Nucleotide-binding</keyword>
<keyword evidence="9" id="KW-0611">Plant defense</keyword>
<keyword evidence="10" id="KW-0067">ATP-binding</keyword>
<evidence type="ECO:0000256" key="9">
    <source>
        <dbReference type="ARBA" id="ARBA00022821"/>
    </source>
</evidence>
<evidence type="ECO:0000256" key="3">
    <source>
        <dbReference type="ARBA" id="ARBA00008894"/>
    </source>
</evidence>
<comment type="function">
    <text evidence="1">Confers resistance to late blight (Phytophthora infestans) races carrying the avirulence gene Avr1. Resistance proteins guard the plant against pathogens that contain an appropriate avirulence protein via an indirect interaction with this avirulence protein. That triggers a defense system including the hypersensitive response, which restricts the pathogen growth.</text>
</comment>
<dbReference type="InterPro" id="IPR036388">
    <property type="entry name" value="WH-like_DNA-bd_sf"/>
</dbReference>
<evidence type="ECO:0000256" key="7">
    <source>
        <dbReference type="ARBA" id="ARBA00022737"/>
    </source>
</evidence>
<dbReference type="Pfam" id="PF00931">
    <property type="entry name" value="NB-ARC"/>
    <property type="match status" value="1"/>
</dbReference>
<protein>
    <submittedName>
        <fullName evidence="13">Late blight resistance protein-like protein R1B-17</fullName>
    </submittedName>
</protein>
<dbReference type="InterPro" id="IPR058922">
    <property type="entry name" value="WHD_DRP"/>
</dbReference>
<dbReference type="Gene3D" id="3.80.10.10">
    <property type="entry name" value="Ribonuclease Inhibitor"/>
    <property type="match status" value="1"/>
</dbReference>
<comment type="similarity">
    <text evidence="3">Belongs to the disease resistance NB-LRR family.</text>
</comment>
<dbReference type="Gene3D" id="1.10.10.10">
    <property type="entry name" value="Winged helix-like DNA-binding domain superfamily/Winged helix DNA-binding domain"/>
    <property type="match status" value="1"/>
</dbReference>
<feature type="domain" description="Disease resistance protein winged helix" evidence="12">
    <location>
        <begin position="678"/>
        <end position="747"/>
    </location>
</feature>
<comment type="caution">
    <text evidence="13">The sequence shown here is derived from an EMBL/GenBank/DDBJ whole genome shotgun (WGS) entry which is preliminary data.</text>
</comment>
<evidence type="ECO:0000256" key="6">
    <source>
        <dbReference type="ARBA" id="ARBA00022667"/>
    </source>
</evidence>
<dbReference type="InterPro" id="IPR038005">
    <property type="entry name" value="RX-like_CC"/>
</dbReference>
<evidence type="ECO:0000313" key="14">
    <source>
        <dbReference type="Proteomes" id="UP001604277"/>
    </source>
</evidence>
<dbReference type="Pfam" id="PF23559">
    <property type="entry name" value="WHD_DRP"/>
    <property type="match status" value="1"/>
</dbReference>
<dbReference type="Gene3D" id="1.10.8.430">
    <property type="entry name" value="Helical domain of apoptotic protease-activating factors"/>
    <property type="match status" value="1"/>
</dbReference>
<accession>A0ABD1SLC0</accession>
<dbReference type="GO" id="GO:0005737">
    <property type="term" value="C:cytoplasm"/>
    <property type="evidence" value="ECO:0007669"/>
    <property type="project" value="UniProtKB-SubCell"/>
</dbReference>
<evidence type="ECO:0000259" key="11">
    <source>
        <dbReference type="Pfam" id="PF00931"/>
    </source>
</evidence>
<dbReference type="Proteomes" id="UP001604277">
    <property type="component" value="Unassembled WGS sequence"/>
</dbReference>
<evidence type="ECO:0000256" key="2">
    <source>
        <dbReference type="ARBA" id="ARBA00004496"/>
    </source>
</evidence>
<evidence type="ECO:0000256" key="5">
    <source>
        <dbReference type="ARBA" id="ARBA00022614"/>
    </source>
</evidence>
<dbReference type="GO" id="GO:0051607">
    <property type="term" value="P:defense response to virus"/>
    <property type="evidence" value="ECO:0007669"/>
    <property type="project" value="UniProtKB-ARBA"/>
</dbReference>
<dbReference type="Gene3D" id="3.40.50.300">
    <property type="entry name" value="P-loop containing nucleotide triphosphate hydrolases"/>
    <property type="match status" value="1"/>
</dbReference>
<dbReference type="SUPFAM" id="SSF52540">
    <property type="entry name" value="P-loop containing nucleoside triphosphate hydrolases"/>
    <property type="match status" value="1"/>
</dbReference>
<dbReference type="EMBL" id="JBFOLJ010000010">
    <property type="protein sequence ID" value="KAL2501530.1"/>
    <property type="molecule type" value="Genomic_DNA"/>
</dbReference>
<evidence type="ECO:0000256" key="10">
    <source>
        <dbReference type="ARBA" id="ARBA00022840"/>
    </source>
</evidence>
<keyword evidence="6" id="KW-0381">Hypersensitive response</keyword>
<feature type="domain" description="NB-ARC" evidence="11">
    <location>
        <begin position="431"/>
        <end position="595"/>
    </location>
</feature>
<dbReference type="PANTHER" id="PTHR23155">
    <property type="entry name" value="DISEASE RESISTANCE PROTEIN RP"/>
    <property type="match status" value="1"/>
</dbReference>
<reference evidence="14" key="1">
    <citation type="submission" date="2024-07" db="EMBL/GenBank/DDBJ databases">
        <title>Two chromosome-level genome assemblies of Korean endemic species Abeliophyllum distichum and Forsythia ovata (Oleaceae).</title>
        <authorList>
            <person name="Jang H."/>
        </authorList>
    </citation>
    <scope>NUCLEOTIDE SEQUENCE [LARGE SCALE GENOMIC DNA]</scope>
</reference>
<evidence type="ECO:0000256" key="4">
    <source>
        <dbReference type="ARBA" id="ARBA00022490"/>
    </source>
</evidence>
<keyword evidence="4" id="KW-0963">Cytoplasm</keyword>
<comment type="subcellular location">
    <subcellularLocation>
        <location evidence="2">Cytoplasm</location>
    </subcellularLocation>
</comment>
<dbReference type="InterPro" id="IPR027417">
    <property type="entry name" value="P-loop_NTPase"/>
</dbReference>
<dbReference type="InterPro" id="IPR042197">
    <property type="entry name" value="Apaf_helical"/>
</dbReference>